<sequence length="87" mass="10194">MEKIKTNDFQQIIKALLKRSARNITFRERLITAPEEAYTELTGEMFPSNMCLKIKEDSGKITQVIIDKRDDYSRSFYWDLGNSLKEA</sequence>
<dbReference type="AlphaFoldDB" id="A0A2N5ZG74"/>
<dbReference type="EMBL" id="PKTG01000083">
    <property type="protein sequence ID" value="PLX17710.1"/>
    <property type="molecule type" value="Genomic_DNA"/>
</dbReference>
<dbReference type="Proteomes" id="UP000234857">
    <property type="component" value="Unassembled WGS sequence"/>
</dbReference>
<dbReference type="GO" id="GO:0046914">
    <property type="term" value="F:transition metal ion binding"/>
    <property type="evidence" value="ECO:0007669"/>
    <property type="project" value="InterPro"/>
</dbReference>
<proteinExistence type="predicted"/>
<evidence type="ECO:0000313" key="1">
    <source>
        <dbReference type="EMBL" id="PLX17710.1"/>
    </source>
</evidence>
<accession>A0A2N5ZG74</accession>
<name>A0A2N5ZG74_MUIH1</name>
<dbReference type="GO" id="GO:0003824">
    <property type="term" value="F:catalytic activity"/>
    <property type="evidence" value="ECO:0007669"/>
    <property type="project" value="InterPro"/>
</dbReference>
<protein>
    <submittedName>
        <fullName evidence="1">Uncharacterized protein</fullName>
    </submittedName>
</protein>
<evidence type="ECO:0000313" key="2">
    <source>
        <dbReference type="Proteomes" id="UP000234857"/>
    </source>
</evidence>
<comment type="caution">
    <text evidence="1">The sequence shown here is derived from an EMBL/GenBank/DDBJ whole genome shotgun (WGS) entry which is preliminary data.</text>
</comment>
<dbReference type="SUPFAM" id="SSF56209">
    <property type="entry name" value="Nitrile hydratase alpha chain"/>
    <property type="match status" value="1"/>
</dbReference>
<organism evidence="1 2">
    <name type="scientific">Muiribacterium halophilum</name>
    <dbReference type="NCBI Taxonomy" id="2053465"/>
    <lineage>
        <taxon>Bacteria</taxon>
        <taxon>Candidatus Muiribacteriota</taxon>
        <taxon>Candidatus Muiribacteriia</taxon>
        <taxon>Candidatus Muiribacteriales</taxon>
        <taxon>Candidatus Muiribacteriaceae</taxon>
        <taxon>Candidatus Muiribacterium</taxon>
    </lineage>
</organism>
<reference evidence="1 2" key="1">
    <citation type="submission" date="2017-11" db="EMBL/GenBank/DDBJ databases">
        <title>Genome-resolved metagenomics identifies genetic mobility, metabolic interactions, and unexpected diversity in perchlorate-reducing communities.</title>
        <authorList>
            <person name="Barnum T.P."/>
            <person name="Figueroa I.A."/>
            <person name="Carlstrom C.I."/>
            <person name="Lucas L.N."/>
            <person name="Engelbrektson A.L."/>
            <person name="Coates J.D."/>
        </authorList>
    </citation>
    <scope>NUCLEOTIDE SEQUENCE [LARGE SCALE GENOMIC DNA]</scope>
    <source>
        <strain evidence="1">BM706</strain>
    </source>
</reference>
<gene>
    <name evidence="1" type="ORF">C0601_06675</name>
</gene>
<dbReference type="InterPro" id="IPR036648">
    <property type="entry name" value="CN_Hdrase_a/SCN_Hdrase_g_sf"/>
</dbReference>